<protein>
    <recommendedName>
        <fullName evidence="5">Lipoprotein</fullName>
    </recommendedName>
</protein>
<name>A0ABP9DG80_9ACTN</name>
<keyword evidence="4" id="KW-1185">Reference proteome</keyword>
<evidence type="ECO:0000256" key="2">
    <source>
        <dbReference type="SAM" id="SignalP"/>
    </source>
</evidence>
<keyword evidence="2" id="KW-0732">Signal</keyword>
<dbReference type="PANTHER" id="PTHR39335">
    <property type="entry name" value="BLL4220 PROTEIN"/>
    <property type="match status" value="1"/>
</dbReference>
<gene>
    <name evidence="3" type="ORF">GCM10023235_18640</name>
</gene>
<dbReference type="EMBL" id="BAABIS010000001">
    <property type="protein sequence ID" value="GAA4842899.1"/>
    <property type="molecule type" value="Genomic_DNA"/>
</dbReference>
<evidence type="ECO:0008006" key="5">
    <source>
        <dbReference type="Google" id="ProtNLM"/>
    </source>
</evidence>
<feature type="compositionally biased region" description="Low complexity" evidence="1">
    <location>
        <begin position="37"/>
        <end position="50"/>
    </location>
</feature>
<accession>A0ABP9DG80</accession>
<proteinExistence type="predicted"/>
<feature type="chain" id="PRO_5045394438" description="Lipoprotein" evidence="2">
    <location>
        <begin position="25"/>
        <end position="200"/>
    </location>
</feature>
<evidence type="ECO:0000313" key="3">
    <source>
        <dbReference type="EMBL" id="GAA4842899.1"/>
    </source>
</evidence>
<organism evidence="3 4">
    <name type="scientific">Kitasatospora terrestris</name>
    <dbReference type="NCBI Taxonomy" id="258051"/>
    <lineage>
        <taxon>Bacteria</taxon>
        <taxon>Bacillati</taxon>
        <taxon>Actinomycetota</taxon>
        <taxon>Actinomycetes</taxon>
        <taxon>Kitasatosporales</taxon>
        <taxon>Streptomycetaceae</taxon>
        <taxon>Kitasatospora</taxon>
    </lineage>
</organism>
<dbReference type="PROSITE" id="PS51257">
    <property type="entry name" value="PROKAR_LIPOPROTEIN"/>
    <property type="match status" value="1"/>
</dbReference>
<feature type="signal peptide" evidence="2">
    <location>
        <begin position="1"/>
        <end position="24"/>
    </location>
</feature>
<evidence type="ECO:0000313" key="4">
    <source>
        <dbReference type="Proteomes" id="UP001501752"/>
    </source>
</evidence>
<comment type="caution">
    <text evidence="3">The sequence shown here is derived from an EMBL/GenBank/DDBJ whole genome shotgun (WGS) entry which is preliminary data.</text>
</comment>
<dbReference type="InterPro" id="IPR005297">
    <property type="entry name" value="Lipoprotein_repeat"/>
</dbReference>
<dbReference type="RefSeq" id="WP_345696301.1">
    <property type="nucleotide sequence ID" value="NZ_BAABIS010000001.1"/>
</dbReference>
<dbReference type="Pfam" id="PF03640">
    <property type="entry name" value="Lipoprotein_15"/>
    <property type="match status" value="2"/>
</dbReference>
<sequence length="200" mass="19540">MTRYRPSAVPVAAVLLAAAAGACAPPPTLAPLPALSPSPEQSALSPSAAAAQAAQAAQGAAASAAAQPSPSASPAATGAGTVVSLVSVGRLGPILVDDQGRTLYLYGADSSTRSTCAEECAAAWPALLTLGDPVAGAGVDEGLLGAAQRGDGTAQVLYKGHPLYRCAADRVSGDTAGQESEEYAGVWYAVNALGDPVRGG</sequence>
<feature type="region of interest" description="Disordered" evidence="1">
    <location>
        <begin position="29"/>
        <end position="50"/>
    </location>
</feature>
<dbReference type="PANTHER" id="PTHR39335:SF1">
    <property type="entry name" value="BLL4220 PROTEIN"/>
    <property type="match status" value="1"/>
</dbReference>
<dbReference type="Proteomes" id="UP001501752">
    <property type="component" value="Unassembled WGS sequence"/>
</dbReference>
<reference evidence="4" key="1">
    <citation type="journal article" date="2019" name="Int. J. Syst. Evol. Microbiol.">
        <title>The Global Catalogue of Microorganisms (GCM) 10K type strain sequencing project: providing services to taxonomists for standard genome sequencing and annotation.</title>
        <authorList>
            <consortium name="The Broad Institute Genomics Platform"/>
            <consortium name="The Broad Institute Genome Sequencing Center for Infectious Disease"/>
            <person name="Wu L."/>
            <person name="Ma J."/>
        </authorList>
    </citation>
    <scope>NUCLEOTIDE SEQUENCE [LARGE SCALE GENOMIC DNA]</scope>
    <source>
        <strain evidence="4">JCM 13006</strain>
    </source>
</reference>
<evidence type="ECO:0000256" key="1">
    <source>
        <dbReference type="SAM" id="MobiDB-lite"/>
    </source>
</evidence>